<keyword evidence="2" id="KW-1185">Reference proteome</keyword>
<evidence type="ECO:0000313" key="1">
    <source>
        <dbReference type="EMBL" id="AWN07735.1"/>
    </source>
</evidence>
<dbReference type="EMBL" id="MH183162">
    <property type="protein sequence ID" value="AWN07735.1"/>
    <property type="molecule type" value="Genomic_DNA"/>
</dbReference>
<dbReference type="GeneID" id="54992531"/>
<dbReference type="Proteomes" id="UP000247284">
    <property type="component" value="Segment"/>
</dbReference>
<name>A0A2U8UU61_9CAUD</name>
<dbReference type="RefSeq" id="YP_009802002.1">
    <property type="nucleotide sequence ID" value="NC_047977.1"/>
</dbReference>
<dbReference type="KEGG" id="vg:54992531"/>
<proteinExistence type="predicted"/>
<gene>
    <name evidence="1" type="primary">64</name>
    <name evidence="1" type="ORF">PBI_HENDRIX_64</name>
</gene>
<accession>A0A2U8UU61</accession>
<protein>
    <submittedName>
        <fullName evidence="1">Uncharacterized protein</fullName>
    </submittedName>
</protein>
<reference evidence="2" key="1">
    <citation type="submission" date="2018-04" db="EMBL/GenBank/DDBJ databases">
        <authorList>
            <person name="Go L.Y."/>
            <person name="Mitchell J.A."/>
        </authorList>
    </citation>
    <scope>NUCLEOTIDE SEQUENCE [LARGE SCALE GENOMIC DNA]</scope>
</reference>
<sequence>MAGSPLPWPTPIQHSISEAMDWVGSALWDIVEQAKNALVPTPQRVIHITPGRQVPWDPEAACGIVGGRVLTMTPITGPKGSTNLPCGVVEYVATVGIQVARCIATVNDSLQAPTAQEIDMDGLQMTRDMANLLQVIQCHSAVRTIGAWNPYGAMGGMAGGEWTFQLRIPVCPCGPSMNPTGVQTSSVDGLSA</sequence>
<organism evidence="1 2">
    <name type="scientific">Microbacterium phage Hendrix</name>
    <dbReference type="NCBI Taxonomy" id="2182341"/>
    <lineage>
        <taxon>Viruses</taxon>
        <taxon>Duplodnaviria</taxon>
        <taxon>Heunggongvirae</taxon>
        <taxon>Uroviricota</taxon>
        <taxon>Caudoviricetes</taxon>
        <taxon>Rogerhendrixvirus</taxon>
        <taxon>Rogerhendrixvirus hendrix</taxon>
    </lineage>
</organism>
<evidence type="ECO:0000313" key="2">
    <source>
        <dbReference type="Proteomes" id="UP000247284"/>
    </source>
</evidence>